<feature type="chain" id="PRO_5030943739" evidence="1">
    <location>
        <begin position="22"/>
        <end position="222"/>
    </location>
</feature>
<dbReference type="InterPro" id="IPR013424">
    <property type="entry name" value="Ice-binding_C"/>
</dbReference>
<evidence type="ECO:0000259" key="2">
    <source>
        <dbReference type="Pfam" id="PF07589"/>
    </source>
</evidence>
<comment type="caution">
    <text evidence="3">The sequence shown here is derived from an EMBL/GenBank/DDBJ whole genome shotgun (WGS) entry which is preliminary data.</text>
</comment>
<proteinExistence type="predicted"/>
<feature type="signal peptide" evidence="1">
    <location>
        <begin position="1"/>
        <end position="21"/>
    </location>
</feature>
<dbReference type="Pfam" id="PF07589">
    <property type="entry name" value="PEP-CTERM"/>
    <property type="match status" value="1"/>
</dbReference>
<evidence type="ECO:0000313" key="3">
    <source>
        <dbReference type="EMBL" id="MYM72009.1"/>
    </source>
</evidence>
<reference evidence="3 4" key="1">
    <citation type="submission" date="2019-12" db="EMBL/GenBank/DDBJ databases">
        <title>Novel species isolated from a subtropical stream in China.</title>
        <authorList>
            <person name="Lu H."/>
        </authorList>
    </citation>
    <scope>NUCLEOTIDE SEQUENCE [LARGE SCALE GENOMIC DNA]</scope>
    <source>
        <strain evidence="3 4">FT134W</strain>
    </source>
</reference>
<dbReference type="EMBL" id="WWCR01000005">
    <property type="protein sequence ID" value="MYM72009.1"/>
    <property type="molecule type" value="Genomic_DNA"/>
</dbReference>
<dbReference type="Proteomes" id="UP000469734">
    <property type="component" value="Unassembled WGS sequence"/>
</dbReference>
<evidence type="ECO:0000313" key="4">
    <source>
        <dbReference type="Proteomes" id="UP000469734"/>
    </source>
</evidence>
<accession>A0A7X4KFZ2</accession>
<evidence type="ECO:0000256" key="1">
    <source>
        <dbReference type="SAM" id="SignalP"/>
    </source>
</evidence>
<keyword evidence="1" id="KW-0732">Signal</keyword>
<dbReference type="RefSeq" id="WP_161049604.1">
    <property type="nucleotide sequence ID" value="NZ_WWCR01000005.1"/>
</dbReference>
<organism evidence="3 4">
    <name type="scientific">Duganella margarita</name>
    <dbReference type="NCBI Taxonomy" id="2692170"/>
    <lineage>
        <taxon>Bacteria</taxon>
        <taxon>Pseudomonadati</taxon>
        <taxon>Pseudomonadota</taxon>
        <taxon>Betaproteobacteria</taxon>
        <taxon>Burkholderiales</taxon>
        <taxon>Oxalobacteraceae</taxon>
        <taxon>Telluria group</taxon>
        <taxon>Duganella</taxon>
    </lineage>
</organism>
<dbReference type="AlphaFoldDB" id="A0A7X4KFZ2"/>
<gene>
    <name evidence="3" type="ORF">GTP56_07320</name>
</gene>
<name>A0A7X4KFZ2_9BURK</name>
<protein>
    <submittedName>
        <fullName evidence="3">PEP-CTERM sorting domain-containing protein</fullName>
    </submittedName>
</protein>
<dbReference type="NCBIfam" id="TIGR02595">
    <property type="entry name" value="PEP_CTERM"/>
    <property type="match status" value="1"/>
</dbReference>
<sequence length="222" mass="23053">MKRIVITTALAIAAFAGSAQAATTTTITGLKNTGVGTSGSTDTSYKLTAASSDTTIANTAPFISYDNQWPVSPWLANSVDSKWITPTSSQGQTFDAWSAGTYTYTLSFDLTGYNAATASFAGRLAADNAVTVKLNNQVISTAAGFTDWTSFNAASGFVSGVNTLDFVVTNWQQNGGNPTGLRVEFGTSSIAAPVPEPETYAMMLGGLALMGVVARRRKGKAA</sequence>
<feature type="domain" description="Ice-binding protein C-terminal" evidence="2">
    <location>
        <begin position="193"/>
        <end position="217"/>
    </location>
</feature>